<dbReference type="Proteomes" id="UP001229955">
    <property type="component" value="Chromosome"/>
</dbReference>
<dbReference type="EMBL" id="CP130613">
    <property type="protein sequence ID" value="WKW15183.1"/>
    <property type="molecule type" value="Genomic_DNA"/>
</dbReference>
<dbReference type="PIRSF" id="PIRSF016578">
    <property type="entry name" value="HsaA"/>
    <property type="match status" value="1"/>
</dbReference>
<dbReference type="InterPro" id="IPR006091">
    <property type="entry name" value="Acyl-CoA_Oxase/DH_mid-dom"/>
</dbReference>
<name>A0AA49K0W4_9BACT</name>
<dbReference type="SUPFAM" id="SSF56645">
    <property type="entry name" value="Acyl-CoA dehydrogenase NM domain-like"/>
    <property type="match status" value="1"/>
</dbReference>
<dbReference type="EMBL" id="CP130612">
    <property type="protein sequence ID" value="WKW12275.1"/>
    <property type="molecule type" value="Genomic_DNA"/>
</dbReference>
<evidence type="ECO:0000259" key="9">
    <source>
        <dbReference type="Pfam" id="PF02771"/>
    </source>
</evidence>
<reference evidence="11" key="1">
    <citation type="submission" date="2023-07" db="EMBL/GenBank/DDBJ databases">
        <authorList>
            <person name="Haufschild T."/>
            <person name="Kallscheuer N."/>
            <person name="Hammer J."/>
            <person name="Kohn T."/>
            <person name="Kabuu M."/>
            <person name="Jogler M."/>
            <person name="Wohfarth N."/>
            <person name="Heuer A."/>
            <person name="Rohde M."/>
            <person name="van Teeseling M.C.F."/>
            <person name="Jogler C."/>
        </authorList>
    </citation>
    <scope>NUCLEOTIDE SEQUENCE</scope>
    <source>
        <strain evidence="10">Strain 138</strain>
        <strain evidence="11">Strain 318</strain>
    </source>
</reference>
<keyword evidence="12" id="KW-1185">Reference proteome</keyword>
<accession>A0AA49JUR6</accession>
<evidence type="ECO:0000259" key="8">
    <source>
        <dbReference type="Pfam" id="PF02770"/>
    </source>
</evidence>
<dbReference type="Gene3D" id="1.20.140.10">
    <property type="entry name" value="Butyryl-CoA Dehydrogenase, subunit A, domain 3"/>
    <property type="match status" value="1"/>
</dbReference>
<dbReference type="Pfam" id="PF02770">
    <property type="entry name" value="Acyl-CoA_dh_M"/>
    <property type="match status" value="1"/>
</dbReference>
<accession>A0AA49K0W4</accession>
<evidence type="ECO:0000313" key="12">
    <source>
        <dbReference type="Proteomes" id="UP001229955"/>
    </source>
</evidence>
<keyword evidence="3 6" id="KW-0285">Flavoprotein</keyword>
<dbReference type="FunFam" id="1.10.540.10:FF:000002">
    <property type="entry name" value="Acyl-CoA dehydrogenase FadE19"/>
    <property type="match status" value="1"/>
</dbReference>
<comment type="cofactor">
    <cofactor evidence="1 6">
        <name>FAD</name>
        <dbReference type="ChEBI" id="CHEBI:57692"/>
    </cofactor>
</comment>
<dbReference type="SUPFAM" id="SSF47203">
    <property type="entry name" value="Acyl-CoA dehydrogenase C-terminal domain-like"/>
    <property type="match status" value="1"/>
</dbReference>
<dbReference type="InterPro" id="IPR006089">
    <property type="entry name" value="Acyl-CoA_DH_CS"/>
</dbReference>
<dbReference type="RefSeq" id="WP_367885152.1">
    <property type="nucleotide sequence ID" value="NZ_CP130612.1"/>
</dbReference>
<dbReference type="InterPro" id="IPR037069">
    <property type="entry name" value="AcylCoA_DH/ox_N_sf"/>
</dbReference>
<keyword evidence="4 6" id="KW-0274">FAD</keyword>
<dbReference type="AlphaFoldDB" id="A0AA49K0W4"/>
<dbReference type="InterPro" id="IPR009075">
    <property type="entry name" value="AcylCo_DH/oxidase_C"/>
</dbReference>
<feature type="domain" description="Acyl-CoA oxidase/dehydrogenase middle" evidence="8">
    <location>
        <begin position="125"/>
        <end position="239"/>
    </location>
</feature>
<dbReference type="InterPro" id="IPR013786">
    <property type="entry name" value="AcylCoA_DH/ox_N"/>
</dbReference>
<dbReference type="PROSITE" id="PS00072">
    <property type="entry name" value="ACYL_COA_DH_1"/>
    <property type="match status" value="1"/>
</dbReference>
<evidence type="ECO:0000256" key="2">
    <source>
        <dbReference type="ARBA" id="ARBA00009347"/>
    </source>
</evidence>
<comment type="similarity">
    <text evidence="2 6">Belongs to the acyl-CoA dehydrogenase family.</text>
</comment>
<dbReference type="KEGG" id="pspc:Strain318_001559"/>
<dbReference type="Gene3D" id="2.40.110.10">
    <property type="entry name" value="Butyryl-CoA Dehydrogenase, subunit A, domain 2"/>
    <property type="match status" value="1"/>
</dbReference>
<evidence type="ECO:0000256" key="5">
    <source>
        <dbReference type="ARBA" id="ARBA00023002"/>
    </source>
</evidence>
<sequence length="406" mass="44034">MHDSLYFLEHHLATREMVRAFALEEVAPVARHFDDTQEFPWENVKKMADLGMLGIPWSADLGGAGLDTISFMIAIEELARICASHSITISAHTTLGTSPIVNFGNAAQIERYVPRLASGKVLGGFGLTEPNAGSDAGGTQTRAVKKGAAYVLNGTKRFITHGGVGEIFVVTAVTDPAKGTKGISSFILTKETCDLAGAAKVGMGHDPELTPMPGFRAGKKEDKLGWRASDTRELIFEDVEVPAENLLGEEGRGFINFMKTLDAGRIGIAALSLGVAQGAFDEALKYTGERRQFGKRIAEFQGVHFQLSDMATELEAARHLVYHAAWLSQNGQPYSKEAAMAKLFCSELAMRNTIKAIQLHGGYGYTKDYPVERFMRDAKIGEIGEGTSEVQRMVIARHLIAGLGRE</sequence>
<gene>
    <name evidence="10" type="ORF">Strain138_001559</name>
    <name evidence="11" type="ORF">Strain318_001559</name>
</gene>
<evidence type="ECO:0000313" key="11">
    <source>
        <dbReference type="EMBL" id="WKW15183.1"/>
    </source>
</evidence>
<keyword evidence="5 6" id="KW-0560">Oxidoreductase</keyword>
<evidence type="ECO:0000256" key="6">
    <source>
        <dbReference type="RuleBase" id="RU362125"/>
    </source>
</evidence>
<dbReference type="PANTHER" id="PTHR43884">
    <property type="entry name" value="ACYL-COA DEHYDROGENASE"/>
    <property type="match status" value="1"/>
</dbReference>
<evidence type="ECO:0000259" key="7">
    <source>
        <dbReference type="Pfam" id="PF00441"/>
    </source>
</evidence>
<evidence type="ECO:0000256" key="4">
    <source>
        <dbReference type="ARBA" id="ARBA00022827"/>
    </source>
</evidence>
<protein>
    <submittedName>
        <fullName evidence="11">Acyl-CoA dehydrogenase</fullName>
    </submittedName>
</protein>
<dbReference type="GO" id="GO:0050660">
    <property type="term" value="F:flavin adenine dinucleotide binding"/>
    <property type="evidence" value="ECO:0007669"/>
    <property type="project" value="InterPro"/>
</dbReference>
<dbReference type="InterPro" id="IPR009100">
    <property type="entry name" value="AcylCoA_DH/oxidase_NM_dom_sf"/>
</dbReference>
<dbReference type="InterPro" id="IPR036250">
    <property type="entry name" value="AcylCo_DH-like_C"/>
</dbReference>
<evidence type="ECO:0000313" key="10">
    <source>
        <dbReference type="EMBL" id="WKW12275.1"/>
    </source>
</evidence>
<proteinExistence type="inferred from homology"/>
<evidence type="ECO:0000256" key="3">
    <source>
        <dbReference type="ARBA" id="ARBA00022630"/>
    </source>
</evidence>
<dbReference type="Pfam" id="PF02771">
    <property type="entry name" value="Acyl-CoA_dh_N"/>
    <property type="match status" value="1"/>
</dbReference>
<dbReference type="FunFam" id="1.20.140.10:FF:000004">
    <property type="entry name" value="Acyl-CoA dehydrogenase FadE25"/>
    <property type="match status" value="1"/>
</dbReference>
<feature type="domain" description="Acyl-CoA dehydrogenase/oxidase N-terminal" evidence="9">
    <location>
        <begin position="9"/>
        <end position="120"/>
    </location>
</feature>
<dbReference type="Gene3D" id="1.10.540.10">
    <property type="entry name" value="Acyl-CoA dehydrogenase/oxidase, N-terminal domain"/>
    <property type="match status" value="1"/>
</dbReference>
<dbReference type="PANTHER" id="PTHR43884:SF12">
    <property type="entry name" value="ISOVALERYL-COA DEHYDROGENASE, MITOCHONDRIAL-RELATED"/>
    <property type="match status" value="1"/>
</dbReference>
<dbReference type="PROSITE" id="PS00073">
    <property type="entry name" value="ACYL_COA_DH_2"/>
    <property type="match status" value="1"/>
</dbReference>
<evidence type="ECO:0000256" key="1">
    <source>
        <dbReference type="ARBA" id="ARBA00001974"/>
    </source>
</evidence>
<organism evidence="11 12">
    <name type="scientific">Pseudogemmatithrix spongiicola</name>
    <dbReference type="NCBI Taxonomy" id="3062599"/>
    <lineage>
        <taxon>Bacteria</taxon>
        <taxon>Pseudomonadati</taxon>
        <taxon>Gemmatimonadota</taxon>
        <taxon>Gemmatimonadia</taxon>
        <taxon>Gemmatimonadales</taxon>
        <taxon>Gemmatimonadaceae</taxon>
        <taxon>Pseudogemmatithrix</taxon>
    </lineage>
</organism>
<feature type="domain" description="Acyl-CoA dehydrogenase/oxidase C-terminal" evidence="7">
    <location>
        <begin position="251"/>
        <end position="399"/>
    </location>
</feature>
<dbReference type="GO" id="GO:0003995">
    <property type="term" value="F:acyl-CoA dehydrogenase activity"/>
    <property type="evidence" value="ECO:0007669"/>
    <property type="project" value="InterPro"/>
</dbReference>
<dbReference type="InterPro" id="IPR046373">
    <property type="entry name" value="Acyl-CoA_Oxase/DH_mid-dom_sf"/>
</dbReference>
<dbReference type="Pfam" id="PF00441">
    <property type="entry name" value="Acyl-CoA_dh_1"/>
    <property type="match status" value="1"/>
</dbReference>
<dbReference type="CDD" id="cd01158">
    <property type="entry name" value="SCAD_SBCAD"/>
    <property type="match status" value="1"/>
</dbReference>